<feature type="compositionally biased region" description="Basic residues" evidence="1">
    <location>
        <begin position="120"/>
        <end position="131"/>
    </location>
</feature>
<organism evidence="2 3">
    <name type="scientific">Carnegiea gigantea</name>
    <dbReference type="NCBI Taxonomy" id="171969"/>
    <lineage>
        <taxon>Eukaryota</taxon>
        <taxon>Viridiplantae</taxon>
        <taxon>Streptophyta</taxon>
        <taxon>Embryophyta</taxon>
        <taxon>Tracheophyta</taxon>
        <taxon>Spermatophyta</taxon>
        <taxon>Magnoliopsida</taxon>
        <taxon>eudicotyledons</taxon>
        <taxon>Gunneridae</taxon>
        <taxon>Pentapetalae</taxon>
        <taxon>Caryophyllales</taxon>
        <taxon>Cactineae</taxon>
        <taxon>Cactaceae</taxon>
        <taxon>Cactoideae</taxon>
        <taxon>Echinocereeae</taxon>
        <taxon>Carnegiea</taxon>
    </lineage>
</organism>
<comment type="caution">
    <text evidence="2">The sequence shown here is derived from an EMBL/GenBank/DDBJ whole genome shotgun (WGS) entry which is preliminary data.</text>
</comment>
<evidence type="ECO:0000313" key="2">
    <source>
        <dbReference type="EMBL" id="KAJ8432116.1"/>
    </source>
</evidence>
<evidence type="ECO:0000313" key="3">
    <source>
        <dbReference type="Proteomes" id="UP001153076"/>
    </source>
</evidence>
<feature type="region of interest" description="Disordered" evidence="1">
    <location>
        <begin position="120"/>
        <end position="156"/>
    </location>
</feature>
<dbReference type="AlphaFoldDB" id="A0A9Q1JVL5"/>
<dbReference type="Proteomes" id="UP001153076">
    <property type="component" value="Unassembled WGS sequence"/>
</dbReference>
<dbReference type="EMBL" id="JAKOGI010000634">
    <property type="protein sequence ID" value="KAJ8432116.1"/>
    <property type="molecule type" value="Genomic_DNA"/>
</dbReference>
<dbReference type="OrthoDB" id="294052at2759"/>
<proteinExistence type="predicted"/>
<reference evidence="2" key="1">
    <citation type="submission" date="2022-04" db="EMBL/GenBank/DDBJ databases">
        <title>Carnegiea gigantea Genome sequencing and assembly v2.</title>
        <authorList>
            <person name="Copetti D."/>
            <person name="Sanderson M.J."/>
            <person name="Burquez A."/>
            <person name="Wojciechowski M.F."/>
        </authorList>
    </citation>
    <scope>NUCLEOTIDE SEQUENCE</scope>
    <source>
        <strain evidence="2">SGP5-SGP5p</strain>
        <tissue evidence="2">Aerial part</tissue>
    </source>
</reference>
<keyword evidence="3" id="KW-1185">Reference proteome</keyword>
<gene>
    <name evidence="2" type="ORF">Cgig2_027304</name>
</gene>
<sequence>MEAKKKIAEPEEEESPSKLETNNDIIGPFREVKRRVSFQLARERLLTELNGHWFDHIPDTFKKEWTSCKKALEESSRNKDPFFILQLAYHRSSSDGDEIDDWEKMADAVKQGVSVTNSCPKRKKKERKARNHCYGIRDTEKKEDEEEEDGKLKGERSRSTYMARWSLGFR</sequence>
<name>A0A9Q1JVL5_9CARY</name>
<evidence type="ECO:0000256" key="1">
    <source>
        <dbReference type="SAM" id="MobiDB-lite"/>
    </source>
</evidence>
<feature type="region of interest" description="Disordered" evidence="1">
    <location>
        <begin position="1"/>
        <end position="23"/>
    </location>
</feature>
<protein>
    <submittedName>
        <fullName evidence="2">Uncharacterized protein</fullName>
    </submittedName>
</protein>
<accession>A0A9Q1JVL5</accession>